<comment type="caution">
    <text evidence="1">The sequence shown here is derived from an EMBL/GenBank/DDBJ whole genome shotgun (WGS) entry which is preliminary data.</text>
</comment>
<dbReference type="SUPFAM" id="SSF55874">
    <property type="entry name" value="ATPase domain of HSP90 chaperone/DNA topoisomerase II/histidine kinase"/>
    <property type="match status" value="1"/>
</dbReference>
<dbReference type="RefSeq" id="WP_089051636.1">
    <property type="nucleotide sequence ID" value="NZ_FXTV01000019.1"/>
</dbReference>
<gene>
    <name evidence="1" type="ORF">B0A66_20055</name>
</gene>
<dbReference type="OrthoDB" id="7069425at2"/>
<dbReference type="AlphaFoldDB" id="A0A226GU29"/>
<proteinExistence type="predicted"/>
<reference evidence="1 2" key="1">
    <citation type="submission" date="2016-11" db="EMBL/GenBank/DDBJ databases">
        <title>Whole genomes of Flavobacteriaceae.</title>
        <authorList>
            <person name="Stine C."/>
            <person name="Li C."/>
            <person name="Tadesse D."/>
        </authorList>
    </citation>
    <scope>NUCLEOTIDE SEQUENCE [LARGE SCALE GENOMIC DNA]</scope>
    <source>
        <strain evidence="1 2">DSM 18292</strain>
    </source>
</reference>
<dbReference type="EMBL" id="MUGW01000054">
    <property type="protein sequence ID" value="OXA84956.1"/>
    <property type="molecule type" value="Genomic_DNA"/>
</dbReference>
<evidence type="ECO:0008006" key="3">
    <source>
        <dbReference type="Google" id="ProtNLM"/>
    </source>
</evidence>
<sequence>MTEAELERQNLRVDSEARDIIHNINKLKSFDENQKTRWVWELLQNAKDVATSDGVDIIFKLEDDRIEISHNGTPFETKHLVALLLKNSTKSLGCDDGTTGKYGTGFVTTHILNKEVTISGIHKNASGERHFKIEINRTSALLDEVSALNEMKKSIAKSFETINILSKCPAETINKYSHSFIYNLNESSKVYAELGLFELEKNILFTLLINKGDKERKKINSVTIIKDGATKLYTIESNPSKINGLNYLTVGENDKGILYKEVGDLIFGIPVKKSNEIYSLLRIENQAVLYKEFPLIGTEFFNLPVFIQHSEFKPTEPRDGIITIKDEEDKPDSIADSNRSCLLDFRVEYLKFLEILIQHKVQDLYHLALSGLPIETKKYTGKDWYIKMIQKPIRDFIVNKEIINTVAGKLSKIGETKFPTTNQTPNDSFYNVVIGLLPDKIPSSDCFSFLDRVINQEIENWPENISISLEQLLSSLPEIVNNKNEIPFKSLKILYQYLQSINSTLGETFCIYLNEKNEFQVRDKVKIYPHIDNEIKSVSERLGRNLDLEFLNRSLGNDIPGIGLFDLEDFYKKLNNEVISKIDPEKATEEQISAILHINTLFKTDRATKREVWLDMLKELLPTHFGEKKYISIDYDNYFQPAELWTVKYICYLIQKEIKINQFADVYFNGNIILTYDWLNRFLNYINDSREDIKAFLTRYNIIPTQNDGIFKAYSEYLYKEDNPDYFDEELKIIAKEKCIFNSGDYLIKNEIQVSDLRTTNIELITKHIDKLFEDERIATKVAIDGALHNTFNIINTWFDKHSDASSYLKTFASKRDMLYVISLGEGFSKQIKTLKEYGKSMEDIAELAKISLSASEMRELERVANELGTNELLKKAQEMISLRDQRLRWKQIGNTAENAFKKIFEGLEMEIELSNPDVGKDFEILLKSNKFSIEIKNVIEGKENVRLSILQGRTAVKEKENYALCVFTRLNDTDEITEEYFKKNSKFIKDIGYQIGDKIENWDNGLKKLFSSDEIKVYLDEKKETVYVNRSIWRKGDSFDKFMIDLQKYFNYEIT</sequence>
<dbReference type="InterPro" id="IPR036890">
    <property type="entry name" value="HATPase_C_sf"/>
</dbReference>
<name>A0A226GU29_9FLAO</name>
<dbReference type="Proteomes" id="UP000198345">
    <property type="component" value="Unassembled WGS sequence"/>
</dbReference>
<organism evidence="1 2">
    <name type="scientific">Flavobacterium hercynium</name>
    <dbReference type="NCBI Taxonomy" id="387094"/>
    <lineage>
        <taxon>Bacteria</taxon>
        <taxon>Pseudomonadati</taxon>
        <taxon>Bacteroidota</taxon>
        <taxon>Flavobacteriia</taxon>
        <taxon>Flavobacteriales</taxon>
        <taxon>Flavobacteriaceae</taxon>
        <taxon>Flavobacterium</taxon>
    </lineage>
</organism>
<evidence type="ECO:0000313" key="1">
    <source>
        <dbReference type="EMBL" id="OXA84956.1"/>
    </source>
</evidence>
<protein>
    <recommendedName>
        <fullName evidence="3">Protein NO VEIN C-terminal domain-containing protein</fullName>
    </recommendedName>
</protein>
<evidence type="ECO:0000313" key="2">
    <source>
        <dbReference type="Proteomes" id="UP000198345"/>
    </source>
</evidence>
<accession>A0A226GU29</accession>
<keyword evidence="2" id="KW-1185">Reference proteome</keyword>
<dbReference type="NCBIfam" id="NF047352">
    <property type="entry name" value="P_loop_sacsin"/>
    <property type="match status" value="1"/>
</dbReference>